<dbReference type="AlphaFoldDB" id="A0A5J6WUC5"/>
<dbReference type="SUPFAM" id="SSF54857">
    <property type="entry name" value="DNA damage-inducible protein DinI"/>
    <property type="match status" value="1"/>
</dbReference>
<evidence type="ECO:0000313" key="1">
    <source>
        <dbReference type="EMBL" id="QFI54729.1"/>
    </source>
</evidence>
<keyword evidence="2" id="KW-1185">Reference proteome</keyword>
<dbReference type="Gene3D" id="3.30.910.10">
    <property type="entry name" value="DinI-like"/>
    <property type="match status" value="1"/>
</dbReference>
<accession>A0A5J6WUC5</accession>
<dbReference type="PANTHER" id="PTHR36572:SF2">
    <property type="entry name" value="DNA DAMAGE-INDUCIBLE PROTEIN I"/>
    <property type="match status" value="1"/>
</dbReference>
<dbReference type="KEGG" id="asim:FE240_08510"/>
<dbReference type="EMBL" id="CP040449">
    <property type="protein sequence ID" value="QFI54729.1"/>
    <property type="molecule type" value="Genomic_DNA"/>
</dbReference>
<protein>
    <submittedName>
        <fullName evidence="1">DinI family protein</fullName>
    </submittedName>
</protein>
<dbReference type="PANTHER" id="PTHR36572">
    <property type="entry name" value="DNA DAMAGE-INDUCIBLE PROTEIN I-RELATED"/>
    <property type="match status" value="1"/>
</dbReference>
<dbReference type="Proteomes" id="UP000594034">
    <property type="component" value="Chromosome"/>
</dbReference>
<proteinExistence type="predicted"/>
<dbReference type="Pfam" id="PF06183">
    <property type="entry name" value="DinI"/>
    <property type="match status" value="1"/>
</dbReference>
<sequence length="83" mass="9376">MKVEIIIDRKHQVSQSIMDALYQALLTRLGEHYPDVQVRVAAGSAMAMNVTRASREEKEEVEALVQSVWEDADSWMPEEESAA</sequence>
<gene>
    <name evidence="1" type="ORF">FE240_08510</name>
</gene>
<evidence type="ECO:0000313" key="2">
    <source>
        <dbReference type="Proteomes" id="UP000594034"/>
    </source>
</evidence>
<dbReference type="InterPro" id="IPR036687">
    <property type="entry name" value="DinI-like_sf"/>
</dbReference>
<dbReference type="GO" id="GO:0009432">
    <property type="term" value="P:SOS response"/>
    <property type="evidence" value="ECO:0007669"/>
    <property type="project" value="TreeGrafter"/>
</dbReference>
<dbReference type="InterPro" id="IPR010391">
    <property type="entry name" value="DNA_damage-inducible_DinI-like"/>
</dbReference>
<name>A0A5J6WUC5_9GAMM</name>
<dbReference type="RefSeq" id="WP_193004158.1">
    <property type="nucleotide sequence ID" value="NZ_CP040449.1"/>
</dbReference>
<organism evidence="1 2">
    <name type="scientific">Aeromonas simiae</name>
    <dbReference type="NCBI Taxonomy" id="218936"/>
    <lineage>
        <taxon>Bacteria</taxon>
        <taxon>Pseudomonadati</taxon>
        <taxon>Pseudomonadota</taxon>
        <taxon>Gammaproteobacteria</taxon>
        <taxon>Aeromonadales</taxon>
        <taxon>Aeromonadaceae</taxon>
        <taxon>Aeromonas</taxon>
    </lineage>
</organism>
<reference evidence="1 2" key="1">
    <citation type="submission" date="2019-05" db="EMBL/GenBank/DDBJ databases">
        <title>OXA-830, a novel chromosomally encoded expanded-spectrum class D beta-lactamase in Aeromonas simiae.</title>
        <authorList>
            <person name="Zhou W."/>
            <person name="Chen Q."/>
        </authorList>
    </citation>
    <scope>NUCLEOTIDE SEQUENCE [LARGE SCALE GENOMIC DNA]</scope>
    <source>
        <strain evidence="1 2">A6</strain>
    </source>
</reference>